<comment type="caution">
    <text evidence="1">The sequence shown here is derived from an EMBL/GenBank/DDBJ whole genome shotgun (WGS) entry which is preliminary data.</text>
</comment>
<reference evidence="2" key="1">
    <citation type="journal article" date="2021" name="Syst. Appl. Microbiol.">
        <title>Roseomonas hellenica sp. nov., isolated from roots of wild-growing Alkanna tinctoria.</title>
        <authorList>
            <person name="Rat A."/>
            <person name="Naranjo H.D."/>
            <person name="Lebbe L."/>
            <person name="Cnockaert M."/>
            <person name="Krigas N."/>
            <person name="Grigoriadou K."/>
            <person name="Maloupa E."/>
            <person name="Willems A."/>
        </authorList>
    </citation>
    <scope>NUCLEOTIDE SEQUENCE [LARGE SCALE GENOMIC DNA]</scope>
    <source>
        <strain evidence="2">LMG 31523</strain>
    </source>
</reference>
<protein>
    <submittedName>
        <fullName evidence="1">Uncharacterized protein</fullName>
    </submittedName>
</protein>
<dbReference type="EMBL" id="JAAGBB010000069">
    <property type="protein sequence ID" value="MBR0668795.1"/>
    <property type="molecule type" value="Genomic_DNA"/>
</dbReference>
<sequence>MTEDEARLLAKLERAVAEDGGMTTLADVVAAIREGRAQFWQQGDTVAVTEMLRYPRGLALRHWLAAGSIHEGCALLPAIEDWARERGARRAEALGRKGWARLARRHGYAPRATLYVKEL</sequence>
<gene>
    <name evidence="1" type="ORF">GXW71_30880</name>
</gene>
<accession>A0ABS5F896</accession>
<dbReference type="Proteomes" id="UP001196870">
    <property type="component" value="Unassembled WGS sequence"/>
</dbReference>
<organism evidence="1 2">
    <name type="scientific">Plastoroseomonas hellenica</name>
    <dbReference type="NCBI Taxonomy" id="2687306"/>
    <lineage>
        <taxon>Bacteria</taxon>
        <taxon>Pseudomonadati</taxon>
        <taxon>Pseudomonadota</taxon>
        <taxon>Alphaproteobacteria</taxon>
        <taxon>Acetobacterales</taxon>
        <taxon>Acetobacteraceae</taxon>
        <taxon>Plastoroseomonas</taxon>
    </lineage>
</organism>
<keyword evidence="2" id="KW-1185">Reference proteome</keyword>
<evidence type="ECO:0000313" key="2">
    <source>
        <dbReference type="Proteomes" id="UP001196870"/>
    </source>
</evidence>
<proteinExistence type="predicted"/>
<dbReference type="RefSeq" id="WP_211856842.1">
    <property type="nucleotide sequence ID" value="NZ_JAAGBB010000069.1"/>
</dbReference>
<name>A0ABS5F896_9PROT</name>
<evidence type="ECO:0000313" key="1">
    <source>
        <dbReference type="EMBL" id="MBR0668795.1"/>
    </source>
</evidence>